<dbReference type="InterPro" id="IPR045794">
    <property type="entry name" value="Trypco1"/>
</dbReference>
<reference evidence="2 3" key="1">
    <citation type="journal article" date="2011" name="Stand. Genomic Sci.">
        <title>Complete genome sequence of Rhodospirillum rubrum type strain (S1).</title>
        <authorList>
            <person name="Munk A.C."/>
            <person name="Copeland A."/>
            <person name="Lucas S."/>
            <person name="Lapidus A."/>
            <person name="Del Rio T.G."/>
            <person name="Barry K."/>
            <person name="Detter J.C."/>
            <person name="Hammon N."/>
            <person name="Israni S."/>
            <person name="Pitluck S."/>
            <person name="Brettin T."/>
            <person name="Bruce D."/>
            <person name="Han C."/>
            <person name="Tapia R."/>
            <person name="Gilna P."/>
            <person name="Schmutz J."/>
            <person name="Larimer F."/>
            <person name="Land M."/>
            <person name="Kyrpides N.C."/>
            <person name="Mavromatis K."/>
            <person name="Richardson P."/>
            <person name="Rohde M."/>
            <person name="Goker M."/>
            <person name="Klenk H.P."/>
            <person name="Zhang Y."/>
            <person name="Roberts G.P."/>
            <person name="Reslewic S."/>
            <person name="Schwartz D.C."/>
        </authorList>
    </citation>
    <scope>NUCLEOTIDE SEQUENCE [LARGE SCALE GENOMIC DNA]</scope>
    <source>
        <strain evidence="3">ATCC 11170 / ATH 1.1.1 / DSM 467 / LMG 4362 / NCIMB 8255 / S1</strain>
    </source>
</reference>
<dbReference type="NCBIfam" id="NF041216">
    <property type="entry name" value="CU044_2847_fam"/>
    <property type="match status" value="1"/>
</dbReference>
<feature type="domain" description="Trypsin-co-occurring" evidence="1">
    <location>
        <begin position="9"/>
        <end position="105"/>
    </location>
</feature>
<evidence type="ECO:0000313" key="2">
    <source>
        <dbReference type="EMBL" id="ABC22087.1"/>
    </source>
</evidence>
<dbReference type="Pfam" id="PF19493">
    <property type="entry name" value="Trypco1"/>
    <property type="match status" value="1"/>
</dbReference>
<evidence type="ECO:0000313" key="3">
    <source>
        <dbReference type="Proteomes" id="UP000001929"/>
    </source>
</evidence>
<dbReference type="Proteomes" id="UP000001929">
    <property type="component" value="Chromosome"/>
</dbReference>
<gene>
    <name evidence="2" type="ordered locus">Rru_A1286</name>
</gene>
<dbReference type="EnsemblBacteria" id="ABC22087">
    <property type="protein sequence ID" value="ABC22087"/>
    <property type="gene ID" value="Rru_A1286"/>
</dbReference>
<keyword evidence="3" id="KW-1185">Reference proteome</keyword>
<organism evidence="2 3">
    <name type="scientific">Rhodospirillum rubrum (strain ATCC 11170 / ATH 1.1.1 / DSM 467 / LMG 4362 / NCIMB 8255 / S1)</name>
    <dbReference type="NCBI Taxonomy" id="269796"/>
    <lineage>
        <taxon>Bacteria</taxon>
        <taxon>Pseudomonadati</taxon>
        <taxon>Pseudomonadota</taxon>
        <taxon>Alphaproteobacteria</taxon>
        <taxon>Rhodospirillales</taxon>
        <taxon>Rhodospirillaceae</taxon>
        <taxon>Rhodospirillum</taxon>
    </lineage>
</organism>
<dbReference type="eggNOG" id="ENOG50316GP">
    <property type="taxonomic scope" value="Bacteria"/>
</dbReference>
<dbReference type="HOGENOM" id="CLU_137386_2_0_5"/>
<name>Q2RUV8_RHORT</name>
<evidence type="ECO:0000259" key="1">
    <source>
        <dbReference type="Pfam" id="PF19493"/>
    </source>
</evidence>
<protein>
    <recommendedName>
        <fullName evidence="1">Trypsin-co-occurring domain-containing protein</fullName>
    </recommendedName>
</protein>
<proteinExistence type="predicted"/>
<dbReference type="KEGG" id="rru:Rru_A1286"/>
<dbReference type="AlphaFoldDB" id="Q2RUV8"/>
<dbReference type="RefSeq" id="WP_011389041.1">
    <property type="nucleotide sequence ID" value="NC_007643.1"/>
</dbReference>
<sequence length="110" mass="11456">MPIRLVPYDLAAGGRIIVEENVVDQGDLVAGGMGGLAQKAKQTFEEALAGIRPAVSAVLEEITSLSNGPHKVNVEVGFVLKGQVGAVIASSATEASIKLSVTWDRKESNL</sequence>
<accession>Q2RUV8</accession>
<dbReference type="EMBL" id="CP000230">
    <property type="protein sequence ID" value="ABC22087.1"/>
    <property type="molecule type" value="Genomic_DNA"/>
</dbReference>